<dbReference type="RefSeq" id="WP_207679508.1">
    <property type="nucleotide sequence ID" value="NZ_CP061800.1"/>
</dbReference>
<gene>
    <name evidence="4" type="ORF">dnm_080020</name>
</gene>
<protein>
    <submittedName>
        <fullName evidence="4">CBS domain-containing protein</fullName>
    </submittedName>
</protein>
<dbReference type="InterPro" id="IPR051257">
    <property type="entry name" value="Diverse_CBS-Domain"/>
</dbReference>
<evidence type="ECO:0000256" key="1">
    <source>
        <dbReference type="ARBA" id="ARBA00023122"/>
    </source>
</evidence>
<proteinExistence type="predicted"/>
<dbReference type="PROSITE" id="PS51371">
    <property type="entry name" value="CBS"/>
    <property type="match status" value="2"/>
</dbReference>
<dbReference type="EMBL" id="CP061800">
    <property type="protein sequence ID" value="QTA91929.1"/>
    <property type="molecule type" value="Genomic_DNA"/>
</dbReference>
<keyword evidence="1 2" id="KW-0129">CBS domain</keyword>
<dbReference type="AlphaFoldDB" id="A0A975BVE2"/>
<sequence length="231" mass="25847">MLVRNWMSRPVISIDADDSMQDAITLLKERHIHMLPVMRKGKLAGIVTDGDLKRASASDATTLEIHELLYLISKIKVKDIMTKDPVTVPPDYTIEETADVLSTHKISGVPVIGHKEQLAGIITQTDLFRVIMSLSGFGKRGVQFGFQVEDSPGTVAILIDMIREYGGRVVSILTSNEGSPEGYRSVYIRAYGISQSDLLKLRQVRQERTALLYIVDHRENRREIVVASDEK</sequence>
<dbReference type="PANTHER" id="PTHR43080:SF2">
    <property type="entry name" value="CBS DOMAIN-CONTAINING PROTEIN"/>
    <property type="match status" value="1"/>
</dbReference>
<feature type="domain" description="CBS" evidence="3">
    <location>
        <begin position="7"/>
        <end position="62"/>
    </location>
</feature>
<keyword evidence="5" id="KW-1185">Reference proteome</keyword>
<dbReference type="Pfam" id="PF00571">
    <property type="entry name" value="CBS"/>
    <property type="match status" value="2"/>
</dbReference>
<dbReference type="KEGG" id="dmm:dnm_080020"/>
<dbReference type="InterPro" id="IPR046342">
    <property type="entry name" value="CBS_dom_sf"/>
</dbReference>
<dbReference type="CDD" id="cd04584">
    <property type="entry name" value="CBS_pair_AcuB_like"/>
    <property type="match status" value="1"/>
</dbReference>
<dbReference type="PANTHER" id="PTHR43080">
    <property type="entry name" value="CBS DOMAIN-CONTAINING PROTEIN CBSX3, MITOCHONDRIAL"/>
    <property type="match status" value="1"/>
</dbReference>
<feature type="domain" description="CBS" evidence="3">
    <location>
        <begin position="81"/>
        <end position="140"/>
    </location>
</feature>
<dbReference type="SMART" id="SM00116">
    <property type="entry name" value="CBS"/>
    <property type="match status" value="2"/>
</dbReference>
<dbReference type="SUPFAM" id="SSF54631">
    <property type="entry name" value="CBS-domain pair"/>
    <property type="match status" value="1"/>
</dbReference>
<dbReference type="Gene3D" id="3.10.580.10">
    <property type="entry name" value="CBS-domain"/>
    <property type="match status" value="1"/>
</dbReference>
<reference evidence="4" key="1">
    <citation type="journal article" date="2021" name="Microb. Physiol.">
        <title>Proteogenomic Insights into the Physiology of Marine, Sulfate-Reducing, Filamentous Desulfonema limicola and Desulfonema magnum.</title>
        <authorList>
            <person name="Schnaars V."/>
            <person name="Wohlbrand L."/>
            <person name="Scheve S."/>
            <person name="Hinrichs C."/>
            <person name="Reinhardt R."/>
            <person name="Rabus R."/>
        </authorList>
    </citation>
    <scope>NUCLEOTIDE SEQUENCE</scope>
    <source>
        <strain evidence="4">4be13</strain>
    </source>
</reference>
<evidence type="ECO:0000259" key="3">
    <source>
        <dbReference type="PROSITE" id="PS51371"/>
    </source>
</evidence>
<dbReference type="InterPro" id="IPR000644">
    <property type="entry name" value="CBS_dom"/>
</dbReference>
<organism evidence="4 5">
    <name type="scientific">Desulfonema magnum</name>
    <dbReference type="NCBI Taxonomy" id="45655"/>
    <lineage>
        <taxon>Bacteria</taxon>
        <taxon>Pseudomonadati</taxon>
        <taxon>Thermodesulfobacteriota</taxon>
        <taxon>Desulfobacteria</taxon>
        <taxon>Desulfobacterales</taxon>
        <taxon>Desulfococcaceae</taxon>
        <taxon>Desulfonema</taxon>
    </lineage>
</organism>
<evidence type="ECO:0000256" key="2">
    <source>
        <dbReference type="PROSITE-ProRule" id="PRU00703"/>
    </source>
</evidence>
<evidence type="ECO:0000313" key="4">
    <source>
        <dbReference type="EMBL" id="QTA91929.1"/>
    </source>
</evidence>
<dbReference type="Proteomes" id="UP000663722">
    <property type="component" value="Chromosome"/>
</dbReference>
<evidence type="ECO:0000313" key="5">
    <source>
        <dbReference type="Proteomes" id="UP000663722"/>
    </source>
</evidence>
<accession>A0A975BVE2</accession>
<name>A0A975BVE2_9BACT</name>